<dbReference type="EMBL" id="BAAAMJ010000032">
    <property type="protein sequence ID" value="GAA1922177.1"/>
    <property type="molecule type" value="Genomic_DNA"/>
</dbReference>
<keyword evidence="3" id="KW-1185">Reference proteome</keyword>
<dbReference type="Proteomes" id="UP001501303">
    <property type="component" value="Unassembled WGS sequence"/>
</dbReference>
<evidence type="ECO:0000313" key="3">
    <source>
        <dbReference type="Proteomes" id="UP001501303"/>
    </source>
</evidence>
<feature type="region of interest" description="Disordered" evidence="1">
    <location>
        <begin position="1"/>
        <end position="22"/>
    </location>
</feature>
<proteinExistence type="predicted"/>
<comment type="caution">
    <text evidence="2">The sequence shown here is derived from an EMBL/GenBank/DDBJ whole genome shotgun (WGS) entry which is preliminary data.</text>
</comment>
<gene>
    <name evidence="2" type="ORF">GCM10009716_33440</name>
</gene>
<protein>
    <submittedName>
        <fullName evidence="2">Uncharacterized protein</fullName>
    </submittedName>
</protein>
<evidence type="ECO:0000256" key="1">
    <source>
        <dbReference type="SAM" id="MobiDB-lite"/>
    </source>
</evidence>
<accession>A0ABP5ATE6</accession>
<sequence length="72" mass="8318">MSRRAAKAGAAAVHDGTHRPGRECPWDHEERCSECVLEFAIHTAWQLTGKERPWDNDMKHVPEVCYPCREEE</sequence>
<organism evidence="2 3">
    <name type="scientific">Streptomyces sodiiphilus</name>
    <dbReference type="NCBI Taxonomy" id="226217"/>
    <lineage>
        <taxon>Bacteria</taxon>
        <taxon>Bacillati</taxon>
        <taxon>Actinomycetota</taxon>
        <taxon>Actinomycetes</taxon>
        <taxon>Kitasatosporales</taxon>
        <taxon>Streptomycetaceae</taxon>
        <taxon>Streptomyces</taxon>
    </lineage>
</organism>
<reference evidence="3" key="1">
    <citation type="journal article" date="2019" name="Int. J. Syst. Evol. Microbiol.">
        <title>The Global Catalogue of Microorganisms (GCM) 10K type strain sequencing project: providing services to taxonomists for standard genome sequencing and annotation.</title>
        <authorList>
            <consortium name="The Broad Institute Genomics Platform"/>
            <consortium name="The Broad Institute Genome Sequencing Center for Infectious Disease"/>
            <person name="Wu L."/>
            <person name="Ma J."/>
        </authorList>
    </citation>
    <scope>NUCLEOTIDE SEQUENCE [LARGE SCALE GENOMIC DNA]</scope>
    <source>
        <strain evidence="3">JCM 13581</strain>
    </source>
</reference>
<name>A0ABP5ATE6_9ACTN</name>
<evidence type="ECO:0000313" key="2">
    <source>
        <dbReference type="EMBL" id="GAA1922177.1"/>
    </source>
</evidence>